<evidence type="ECO:0000313" key="2">
    <source>
        <dbReference type="EMBL" id="GBN02016.1"/>
    </source>
</evidence>
<dbReference type="OrthoDB" id="6433236at2759"/>
<accession>A0A4Y2KJU2</accession>
<evidence type="ECO:0000313" key="1">
    <source>
        <dbReference type="EMBL" id="GBN01999.1"/>
    </source>
</evidence>
<organism evidence="2 3">
    <name type="scientific">Araneus ventricosus</name>
    <name type="common">Orbweaver spider</name>
    <name type="synonym">Epeira ventricosa</name>
    <dbReference type="NCBI Taxonomy" id="182803"/>
    <lineage>
        <taxon>Eukaryota</taxon>
        <taxon>Metazoa</taxon>
        <taxon>Ecdysozoa</taxon>
        <taxon>Arthropoda</taxon>
        <taxon>Chelicerata</taxon>
        <taxon>Arachnida</taxon>
        <taxon>Araneae</taxon>
        <taxon>Araneomorphae</taxon>
        <taxon>Entelegynae</taxon>
        <taxon>Araneoidea</taxon>
        <taxon>Araneidae</taxon>
        <taxon>Araneus</taxon>
    </lineage>
</organism>
<dbReference type="AlphaFoldDB" id="A0A4Y2KJU2"/>
<keyword evidence="3" id="KW-1185">Reference proteome</keyword>
<comment type="caution">
    <text evidence="2">The sequence shown here is derived from an EMBL/GenBank/DDBJ whole genome shotgun (WGS) entry which is preliminary data.</text>
</comment>
<dbReference type="EMBL" id="BGPR01004666">
    <property type="protein sequence ID" value="GBN02016.1"/>
    <property type="molecule type" value="Genomic_DNA"/>
</dbReference>
<sequence>MSLEQPDSGSTTMRTISAILLRSIIPSAMRFAEQMTYEAKLRDCYKHVHSKLERRLNRTSKAYSLCAGKLILSCQKVAHLMKGISEDLYQTLLVQDFRTVDEFAKRCREIESLRRRRITRTRFQRLPNISAVLAETDVGDIKSLIREIVWEELG</sequence>
<dbReference type="Proteomes" id="UP000499080">
    <property type="component" value="Unassembled WGS sequence"/>
</dbReference>
<evidence type="ECO:0000313" key="3">
    <source>
        <dbReference type="Proteomes" id="UP000499080"/>
    </source>
</evidence>
<proteinExistence type="predicted"/>
<protein>
    <submittedName>
        <fullName evidence="2">Uncharacterized protein</fullName>
    </submittedName>
</protein>
<name>A0A4Y2KJU2_ARAVE</name>
<gene>
    <name evidence="1" type="ORF">AVEN_155906_1</name>
    <name evidence="2" type="ORF">AVEN_167814_1</name>
</gene>
<dbReference type="EMBL" id="BGPR01004665">
    <property type="protein sequence ID" value="GBN01999.1"/>
    <property type="molecule type" value="Genomic_DNA"/>
</dbReference>
<reference evidence="2 3" key="1">
    <citation type="journal article" date="2019" name="Sci. Rep.">
        <title>Orb-weaving spider Araneus ventricosus genome elucidates the spidroin gene catalogue.</title>
        <authorList>
            <person name="Kono N."/>
            <person name="Nakamura H."/>
            <person name="Ohtoshi R."/>
            <person name="Moran D.A.P."/>
            <person name="Shinohara A."/>
            <person name="Yoshida Y."/>
            <person name="Fujiwara M."/>
            <person name="Mori M."/>
            <person name="Tomita M."/>
            <person name="Arakawa K."/>
        </authorList>
    </citation>
    <scope>NUCLEOTIDE SEQUENCE [LARGE SCALE GENOMIC DNA]</scope>
</reference>